<dbReference type="InterPro" id="IPR009018">
    <property type="entry name" value="Signal_recog_particle_SRP9/14"/>
</dbReference>
<evidence type="ECO:0000256" key="8">
    <source>
        <dbReference type="RuleBase" id="RU368100"/>
    </source>
</evidence>
<dbReference type="GO" id="GO:0005786">
    <property type="term" value="C:signal recognition particle, endoplasmic reticulum targeting"/>
    <property type="evidence" value="ECO:0007669"/>
    <property type="project" value="UniProtKB-UniRule"/>
</dbReference>
<dbReference type="SUPFAM" id="SSF54762">
    <property type="entry name" value="Signal recognition particle alu RNA binding heterodimer, SRP9/14"/>
    <property type="match status" value="1"/>
</dbReference>
<protein>
    <recommendedName>
        <fullName evidence="3 8">Signal recognition particle 14 kDa protein</fullName>
        <shortName evidence="8">SRP14</shortName>
    </recommendedName>
</protein>
<dbReference type="EMBL" id="LUCM01001052">
    <property type="protein sequence ID" value="KAA0199582.1"/>
    <property type="molecule type" value="Genomic_DNA"/>
</dbReference>
<evidence type="ECO:0000256" key="4">
    <source>
        <dbReference type="ARBA" id="ARBA00022490"/>
    </source>
</evidence>
<name>A0A8E0S211_9TREM</name>
<evidence type="ECO:0000256" key="6">
    <source>
        <dbReference type="ARBA" id="ARBA00023135"/>
    </source>
</evidence>
<evidence type="ECO:0000313" key="10">
    <source>
        <dbReference type="EMBL" id="KAA0199582.1"/>
    </source>
</evidence>
<evidence type="ECO:0000256" key="9">
    <source>
        <dbReference type="SAM" id="MobiDB-lite"/>
    </source>
</evidence>
<accession>A0A8E0S211</accession>
<comment type="subunit">
    <text evidence="8">Heterodimer with SRP9; binds RNA as heterodimer. Component of a signal recognition particle (SRP) complex that consists of a 7SL RNA molecule of 300 nucleotides and six protein subunits: SRP72, SRP68, SRP54, SRP19, SRP14 and SRP9.</text>
</comment>
<evidence type="ECO:0000256" key="2">
    <source>
        <dbReference type="ARBA" id="ARBA00010349"/>
    </source>
</evidence>
<keyword evidence="4 8" id="KW-0963">Cytoplasm</keyword>
<gene>
    <name evidence="10" type="ORF">FBUS_06400</name>
</gene>
<reference evidence="10" key="1">
    <citation type="submission" date="2019-05" db="EMBL/GenBank/DDBJ databases">
        <title>Annotation for the trematode Fasciolopsis buski.</title>
        <authorList>
            <person name="Choi Y.-J."/>
        </authorList>
    </citation>
    <scope>NUCLEOTIDE SEQUENCE</scope>
    <source>
        <strain evidence="10">HT</strain>
        <tissue evidence="10">Whole worm</tissue>
    </source>
</reference>
<keyword evidence="11" id="KW-1185">Reference proteome</keyword>
<dbReference type="Proteomes" id="UP000728185">
    <property type="component" value="Unassembled WGS sequence"/>
</dbReference>
<dbReference type="Pfam" id="PF02290">
    <property type="entry name" value="SRP14"/>
    <property type="match status" value="1"/>
</dbReference>
<proteinExistence type="inferred from homology"/>
<dbReference type="GO" id="GO:0030942">
    <property type="term" value="F:endoplasmic reticulum signal peptide binding"/>
    <property type="evidence" value="ECO:0007669"/>
    <property type="project" value="UniProtKB-UniRule"/>
</dbReference>
<sequence>MLLDNDTFLTNLNKLFTQSKNGGSLYITMKRYDGRTKPLPRKGRATEVPASQENSCLFRVTLGSQKISTVVHSKDMNRFNQAYSILLKASMDGLKKRDKRSRAAVPKSYRTEKS</sequence>
<evidence type="ECO:0000256" key="5">
    <source>
        <dbReference type="ARBA" id="ARBA00022884"/>
    </source>
</evidence>
<comment type="similarity">
    <text evidence="2 8">Belongs to the SRP14 family.</text>
</comment>
<comment type="subcellular location">
    <subcellularLocation>
        <location evidence="1 8">Cytoplasm</location>
    </subcellularLocation>
</comment>
<dbReference type="AlphaFoldDB" id="A0A8E0S211"/>
<evidence type="ECO:0000256" key="1">
    <source>
        <dbReference type="ARBA" id="ARBA00004496"/>
    </source>
</evidence>
<comment type="function">
    <text evidence="8">Component of the signal recognition particle (SRP) complex, a ribonucleoprotein complex that mediates the cotranslational targeting of secretory and membrane proteins to the endoplasmic reticulum (ER). SRP9 together with SRP14 and the Alu portion of the SRP RNA, constitutes the elongation arrest domain of SRP. The complex of SRP9 and SRP14 is required for SRP RNA binding.</text>
</comment>
<evidence type="ECO:0000313" key="11">
    <source>
        <dbReference type="Proteomes" id="UP000728185"/>
    </source>
</evidence>
<dbReference type="InterPro" id="IPR003210">
    <property type="entry name" value="Signal_recog_particle_SRP14"/>
</dbReference>
<dbReference type="GO" id="GO:0008312">
    <property type="term" value="F:7S RNA binding"/>
    <property type="evidence" value="ECO:0007669"/>
    <property type="project" value="UniProtKB-UniRule"/>
</dbReference>
<evidence type="ECO:0000256" key="3">
    <source>
        <dbReference type="ARBA" id="ARBA00017926"/>
    </source>
</evidence>
<dbReference type="FunFam" id="3.30.720.10:FF:000003">
    <property type="entry name" value="Signal recognition particle 14"/>
    <property type="match status" value="1"/>
</dbReference>
<dbReference type="PANTHER" id="PTHR12013">
    <property type="entry name" value="SIGNAL RECOGNITION PARTICLE 14 KD PROTEIN"/>
    <property type="match status" value="1"/>
</dbReference>
<keyword evidence="5 8" id="KW-0694">RNA-binding</keyword>
<evidence type="ECO:0000256" key="7">
    <source>
        <dbReference type="ARBA" id="ARBA00023274"/>
    </source>
</evidence>
<feature type="region of interest" description="Disordered" evidence="9">
    <location>
        <begin position="93"/>
        <end position="114"/>
    </location>
</feature>
<organism evidence="10 11">
    <name type="scientific">Fasciolopsis buskii</name>
    <dbReference type="NCBI Taxonomy" id="27845"/>
    <lineage>
        <taxon>Eukaryota</taxon>
        <taxon>Metazoa</taxon>
        <taxon>Spiralia</taxon>
        <taxon>Lophotrochozoa</taxon>
        <taxon>Platyhelminthes</taxon>
        <taxon>Trematoda</taxon>
        <taxon>Digenea</taxon>
        <taxon>Plagiorchiida</taxon>
        <taxon>Echinostomata</taxon>
        <taxon>Echinostomatoidea</taxon>
        <taxon>Fasciolidae</taxon>
        <taxon>Fasciolopsis</taxon>
    </lineage>
</organism>
<comment type="caution">
    <text evidence="10">The sequence shown here is derived from an EMBL/GenBank/DDBJ whole genome shotgun (WGS) entry which is preliminary data.</text>
</comment>
<dbReference type="OrthoDB" id="19209at2759"/>
<dbReference type="Gene3D" id="3.30.720.10">
    <property type="entry name" value="Signal recognition particle alu RNA binding heterodimer, srp9/1"/>
    <property type="match status" value="1"/>
</dbReference>
<keyword evidence="6 8" id="KW-0733">Signal recognition particle</keyword>
<dbReference type="GO" id="GO:0006614">
    <property type="term" value="P:SRP-dependent cotranslational protein targeting to membrane"/>
    <property type="evidence" value="ECO:0007669"/>
    <property type="project" value="UniProtKB-UniRule"/>
</dbReference>
<keyword evidence="7 8" id="KW-0687">Ribonucleoprotein</keyword>